<dbReference type="Pfam" id="PF13673">
    <property type="entry name" value="Acetyltransf_10"/>
    <property type="match status" value="1"/>
</dbReference>
<dbReference type="EMBL" id="KV429050">
    <property type="protein sequence ID" value="KZT70614.1"/>
    <property type="molecule type" value="Genomic_DNA"/>
</dbReference>
<evidence type="ECO:0000256" key="1">
    <source>
        <dbReference type="ARBA" id="ARBA00022679"/>
    </source>
</evidence>
<proteinExistence type="predicted"/>
<sequence length="121" mass="13185">APELFLGAYAPGSEGNCRKLIGYVCATLSPASSLSHESMSTHVPDALSVCIHSVCVTPAHRRQGVALSLLKEYTARLERAGAYERILLITHDELRGLYEKAGFDWVGPSSVTHGARPWFEM</sequence>
<keyword evidence="5" id="KW-1185">Reference proteome</keyword>
<dbReference type="GO" id="GO:0005737">
    <property type="term" value="C:cytoplasm"/>
    <property type="evidence" value="ECO:0007669"/>
    <property type="project" value="TreeGrafter"/>
</dbReference>
<gene>
    <name evidence="4" type="ORF">DAEQUDRAFT_635346</name>
</gene>
<dbReference type="STRING" id="1314783.A0A165RDM4"/>
<dbReference type="InterPro" id="IPR000182">
    <property type="entry name" value="GNAT_dom"/>
</dbReference>
<keyword evidence="1 4" id="KW-0808">Transferase</keyword>
<evidence type="ECO:0000256" key="2">
    <source>
        <dbReference type="ARBA" id="ARBA00023315"/>
    </source>
</evidence>
<evidence type="ECO:0000313" key="5">
    <source>
        <dbReference type="Proteomes" id="UP000076727"/>
    </source>
</evidence>
<accession>A0A165RDM4</accession>
<dbReference type="OrthoDB" id="30840at2759"/>
<keyword evidence="2 4" id="KW-0012">Acyltransferase</keyword>
<dbReference type="AlphaFoldDB" id="A0A165RDM4"/>
<dbReference type="GO" id="GO:0004059">
    <property type="term" value="F:aralkylamine N-acetyltransferase activity"/>
    <property type="evidence" value="ECO:0007669"/>
    <property type="project" value="TreeGrafter"/>
</dbReference>
<name>A0A165RDM4_9APHY</name>
<reference evidence="4 5" key="1">
    <citation type="journal article" date="2016" name="Mol. Biol. Evol.">
        <title>Comparative Genomics of Early-Diverging Mushroom-Forming Fungi Provides Insights into the Origins of Lignocellulose Decay Capabilities.</title>
        <authorList>
            <person name="Nagy L.G."/>
            <person name="Riley R."/>
            <person name="Tritt A."/>
            <person name="Adam C."/>
            <person name="Daum C."/>
            <person name="Floudas D."/>
            <person name="Sun H."/>
            <person name="Yadav J.S."/>
            <person name="Pangilinan J."/>
            <person name="Larsson K.H."/>
            <person name="Matsuura K."/>
            <person name="Barry K."/>
            <person name="Labutti K."/>
            <person name="Kuo R."/>
            <person name="Ohm R.A."/>
            <person name="Bhattacharya S.S."/>
            <person name="Shirouzu T."/>
            <person name="Yoshinaga Y."/>
            <person name="Martin F.M."/>
            <person name="Grigoriev I.V."/>
            <person name="Hibbett D.S."/>
        </authorList>
    </citation>
    <scope>NUCLEOTIDE SEQUENCE [LARGE SCALE GENOMIC DNA]</scope>
    <source>
        <strain evidence="4 5">L-15889</strain>
    </source>
</reference>
<dbReference type="SUPFAM" id="SSF55729">
    <property type="entry name" value="Acyl-CoA N-acyltransferases (Nat)"/>
    <property type="match status" value="1"/>
</dbReference>
<dbReference type="PANTHER" id="PTHR10908">
    <property type="entry name" value="SEROTONIN N-ACETYLTRANSFERASE"/>
    <property type="match status" value="1"/>
</dbReference>
<dbReference type="Gene3D" id="3.40.630.30">
    <property type="match status" value="1"/>
</dbReference>
<dbReference type="CDD" id="cd04301">
    <property type="entry name" value="NAT_SF"/>
    <property type="match status" value="1"/>
</dbReference>
<evidence type="ECO:0000313" key="4">
    <source>
        <dbReference type="EMBL" id="KZT70614.1"/>
    </source>
</evidence>
<organism evidence="4 5">
    <name type="scientific">Daedalea quercina L-15889</name>
    <dbReference type="NCBI Taxonomy" id="1314783"/>
    <lineage>
        <taxon>Eukaryota</taxon>
        <taxon>Fungi</taxon>
        <taxon>Dikarya</taxon>
        <taxon>Basidiomycota</taxon>
        <taxon>Agaricomycotina</taxon>
        <taxon>Agaricomycetes</taxon>
        <taxon>Polyporales</taxon>
        <taxon>Fomitopsis</taxon>
    </lineage>
</organism>
<protein>
    <submittedName>
        <fullName evidence="4">Acyl-CoA N-acyltransferase</fullName>
    </submittedName>
</protein>
<feature type="non-terminal residue" evidence="4">
    <location>
        <position position="1"/>
    </location>
</feature>
<dbReference type="PANTHER" id="PTHR10908:SF0">
    <property type="entry name" value="SEROTONIN N-ACETYLTRANSFERASE"/>
    <property type="match status" value="1"/>
</dbReference>
<feature type="domain" description="N-acetyltransferase" evidence="3">
    <location>
        <begin position="1"/>
        <end position="121"/>
    </location>
</feature>
<dbReference type="PROSITE" id="PS51186">
    <property type="entry name" value="GNAT"/>
    <property type="match status" value="1"/>
</dbReference>
<evidence type="ECO:0000259" key="3">
    <source>
        <dbReference type="PROSITE" id="PS51186"/>
    </source>
</evidence>
<feature type="non-terminal residue" evidence="4">
    <location>
        <position position="121"/>
    </location>
</feature>
<dbReference type="InterPro" id="IPR016181">
    <property type="entry name" value="Acyl_CoA_acyltransferase"/>
</dbReference>
<dbReference type="InterPro" id="IPR051635">
    <property type="entry name" value="SNAT-like"/>
</dbReference>
<dbReference type="Proteomes" id="UP000076727">
    <property type="component" value="Unassembled WGS sequence"/>
</dbReference>